<sequence>DDDSRNKIETKNRKDTLNKINGSVSAVQTNNSSTSSLSSTSSSSVMTKEKNNQSIIINNNDQKQDIVVSEQQPVNDDQKLNQSDSFTDNNNSNLDNDHHRKKQQPNKIDHTNYHHGEDVEKKSDQVQPLREKFINELLQRITKVEDQQNHDHQPPLNKDNNNNNIDGSSTTIESISCPPADNINANSVSDNLESFSSTESDHIEKQCNESGVHSAVESRCSSVNQVETSSINSIEINIYNNVNQRSNDPDNRAFSRSTSMTEVSDHHKIPEINEQKISNFRFESIKEERPVTRTRVQELLEFWNEHSLINKATEDKK</sequence>
<proteinExistence type="predicted"/>
<organism evidence="2 3">
    <name type="scientific">Euroglyphus maynei</name>
    <name type="common">Mayne's house dust mite</name>
    <dbReference type="NCBI Taxonomy" id="6958"/>
    <lineage>
        <taxon>Eukaryota</taxon>
        <taxon>Metazoa</taxon>
        <taxon>Ecdysozoa</taxon>
        <taxon>Arthropoda</taxon>
        <taxon>Chelicerata</taxon>
        <taxon>Arachnida</taxon>
        <taxon>Acari</taxon>
        <taxon>Acariformes</taxon>
        <taxon>Sarcoptiformes</taxon>
        <taxon>Astigmata</taxon>
        <taxon>Psoroptidia</taxon>
        <taxon>Analgoidea</taxon>
        <taxon>Pyroglyphidae</taxon>
        <taxon>Pyroglyphinae</taxon>
        <taxon>Euroglyphus</taxon>
    </lineage>
</organism>
<feature type="compositionally biased region" description="Low complexity" evidence="1">
    <location>
        <begin position="52"/>
        <end position="61"/>
    </location>
</feature>
<feature type="compositionally biased region" description="Low complexity" evidence="1">
    <location>
        <begin position="81"/>
        <end position="94"/>
    </location>
</feature>
<evidence type="ECO:0000313" key="2">
    <source>
        <dbReference type="EMBL" id="OTF71379.1"/>
    </source>
</evidence>
<accession>A0A1Y3ASF9</accession>
<protein>
    <submittedName>
        <fullName evidence="2">Uncharacterized protein</fullName>
    </submittedName>
</protein>
<gene>
    <name evidence="2" type="ORF">BLA29_007924</name>
</gene>
<feature type="compositionally biased region" description="Polar residues" evidence="1">
    <location>
        <begin position="18"/>
        <end position="31"/>
    </location>
</feature>
<keyword evidence="3" id="KW-1185">Reference proteome</keyword>
<feature type="compositionally biased region" description="Low complexity" evidence="1">
    <location>
        <begin position="32"/>
        <end position="44"/>
    </location>
</feature>
<evidence type="ECO:0000313" key="3">
    <source>
        <dbReference type="Proteomes" id="UP000194236"/>
    </source>
</evidence>
<dbReference type="OrthoDB" id="10541370at2759"/>
<dbReference type="AlphaFoldDB" id="A0A1Y3ASF9"/>
<dbReference type="EMBL" id="MUJZ01061378">
    <property type="protein sequence ID" value="OTF71379.1"/>
    <property type="molecule type" value="Genomic_DNA"/>
</dbReference>
<feature type="region of interest" description="Disordered" evidence="1">
    <location>
        <begin position="146"/>
        <end position="210"/>
    </location>
</feature>
<feature type="compositionally biased region" description="Basic and acidic residues" evidence="1">
    <location>
        <begin position="1"/>
        <end position="17"/>
    </location>
</feature>
<feature type="compositionally biased region" description="Basic and acidic residues" evidence="1">
    <location>
        <begin position="107"/>
        <end position="128"/>
    </location>
</feature>
<evidence type="ECO:0000256" key="1">
    <source>
        <dbReference type="SAM" id="MobiDB-lite"/>
    </source>
</evidence>
<feature type="compositionally biased region" description="Polar residues" evidence="1">
    <location>
        <begin position="165"/>
        <end position="174"/>
    </location>
</feature>
<comment type="caution">
    <text evidence="2">The sequence shown here is derived from an EMBL/GenBank/DDBJ whole genome shotgun (WGS) entry which is preliminary data.</text>
</comment>
<feature type="region of interest" description="Disordered" evidence="1">
    <location>
        <begin position="1"/>
        <end position="128"/>
    </location>
</feature>
<feature type="compositionally biased region" description="Polar residues" evidence="1">
    <location>
        <begin position="183"/>
        <end position="198"/>
    </location>
</feature>
<name>A0A1Y3ASF9_EURMA</name>
<reference evidence="2 3" key="1">
    <citation type="submission" date="2017-03" db="EMBL/GenBank/DDBJ databases">
        <title>Genome Survey of Euroglyphus maynei.</title>
        <authorList>
            <person name="Arlian L.G."/>
            <person name="Morgan M.S."/>
            <person name="Rider S.D."/>
        </authorList>
    </citation>
    <scope>NUCLEOTIDE SEQUENCE [LARGE SCALE GENOMIC DNA]</scope>
    <source>
        <strain evidence="2">Arlian Lab</strain>
        <tissue evidence="2">Whole body</tissue>
    </source>
</reference>
<dbReference type="Proteomes" id="UP000194236">
    <property type="component" value="Unassembled WGS sequence"/>
</dbReference>
<feature type="non-terminal residue" evidence="2">
    <location>
        <position position="1"/>
    </location>
</feature>